<dbReference type="Pfam" id="PF04066">
    <property type="entry name" value="MrpF_PhaF"/>
    <property type="match status" value="1"/>
</dbReference>
<feature type="transmembrane region" description="Helical" evidence="8">
    <location>
        <begin position="39"/>
        <end position="58"/>
    </location>
</feature>
<dbReference type="RefSeq" id="WP_140926937.1">
    <property type="nucleotide sequence ID" value="NZ_VFSU01000011.1"/>
</dbReference>
<evidence type="ECO:0000256" key="4">
    <source>
        <dbReference type="ARBA" id="ARBA00022475"/>
    </source>
</evidence>
<organism evidence="9 10">
    <name type="scientific">Sandaracinobacter neustonicus</name>
    <dbReference type="NCBI Taxonomy" id="1715348"/>
    <lineage>
        <taxon>Bacteria</taxon>
        <taxon>Pseudomonadati</taxon>
        <taxon>Pseudomonadota</taxon>
        <taxon>Alphaproteobacteria</taxon>
        <taxon>Sphingomonadales</taxon>
        <taxon>Sphingosinicellaceae</taxon>
        <taxon>Sandaracinobacter</taxon>
    </lineage>
</organism>
<evidence type="ECO:0000256" key="5">
    <source>
        <dbReference type="ARBA" id="ARBA00022692"/>
    </source>
</evidence>
<keyword evidence="10" id="KW-1185">Reference proteome</keyword>
<name>A0A501XUC3_9SPHN</name>
<evidence type="ECO:0000256" key="2">
    <source>
        <dbReference type="ARBA" id="ARBA00009212"/>
    </source>
</evidence>
<feature type="transmembrane region" description="Helical" evidence="8">
    <location>
        <begin position="64"/>
        <end position="88"/>
    </location>
</feature>
<evidence type="ECO:0000313" key="10">
    <source>
        <dbReference type="Proteomes" id="UP000319897"/>
    </source>
</evidence>
<sequence>MNAQLILALAITASQLILGFAMACATWRVIVGPRAQDRVLGLDTLYVNSMLLLITFGIQTGRTLYFEAALVIGMLGFTGTVALAKFLMRGEVIE</sequence>
<keyword evidence="5 8" id="KW-0812">Transmembrane</keyword>
<feature type="transmembrane region" description="Helical" evidence="8">
    <location>
        <begin position="6"/>
        <end position="27"/>
    </location>
</feature>
<keyword evidence="7 8" id="KW-0472">Membrane</keyword>
<dbReference type="GO" id="GO:0005886">
    <property type="term" value="C:plasma membrane"/>
    <property type="evidence" value="ECO:0007669"/>
    <property type="project" value="UniProtKB-SubCell"/>
</dbReference>
<reference evidence="9 10" key="1">
    <citation type="submission" date="2019-06" db="EMBL/GenBank/DDBJ databases">
        <authorList>
            <person name="Lee I."/>
            <person name="Jang G.I."/>
            <person name="Hwang C.Y."/>
        </authorList>
    </citation>
    <scope>NUCLEOTIDE SEQUENCE [LARGE SCALE GENOMIC DNA]</scope>
    <source>
        <strain evidence="9 10">PAMC 28131</strain>
    </source>
</reference>
<evidence type="ECO:0000256" key="6">
    <source>
        <dbReference type="ARBA" id="ARBA00022989"/>
    </source>
</evidence>
<gene>
    <name evidence="9" type="ORF">FJQ54_03635</name>
</gene>
<comment type="similarity">
    <text evidence="2">Belongs to the CPA3 antiporters (TC 2.A.63) subunit F family.</text>
</comment>
<dbReference type="AlphaFoldDB" id="A0A501XUC3"/>
<accession>A0A501XUC3</accession>
<evidence type="ECO:0000256" key="1">
    <source>
        <dbReference type="ARBA" id="ARBA00004651"/>
    </source>
</evidence>
<dbReference type="PANTHER" id="PTHR34702:SF1">
    <property type="entry name" value="NA(+)_H(+) ANTIPORTER SUBUNIT F"/>
    <property type="match status" value="1"/>
</dbReference>
<dbReference type="PANTHER" id="PTHR34702">
    <property type="entry name" value="NA(+)/H(+) ANTIPORTER SUBUNIT F1"/>
    <property type="match status" value="1"/>
</dbReference>
<evidence type="ECO:0000256" key="3">
    <source>
        <dbReference type="ARBA" id="ARBA00022448"/>
    </source>
</evidence>
<dbReference type="NCBIfam" id="NF004812">
    <property type="entry name" value="PRK06161.1"/>
    <property type="match status" value="1"/>
</dbReference>
<dbReference type="InterPro" id="IPR007208">
    <property type="entry name" value="MrpF/PhaF-like"/>
</dbReference>
<comment type="subcellular location">
    <subcellularLocation>
        <location evidence="1">Cell membrane</location>
        <topology evidence="1">Multi-pass membrane protein</topology>
    </subcellularLocation>
</comment>
<dbReference type="Proteomes" id="UP000319897">
    <property type="component" value="Unassembled WGS sequence"/>
</dbReference>
<comment type="caution">
    <text evidence="9">The sequence shown here is derived from an EMBL/GenBank/DDBJ whole genome shotgun (WGS) entry which is preliminary data.</text>
</comment>
<dbReference type="OrthoDB" id="9800226at2"/>
<keyword evidence="4" id="KW-1003">Cell membrane</keyword>
<evidence type="ECO:0000256" key="8">
    <source>
        <dbReference type="SAM" id="Phobius"/>
    </source>
</evidence>
<keyword evidence="6 8" id="KW-1133">Transmembrane helix</keyword>
<proteinExistence type="inferred from homology"/>
<dbReference type="EMBL" id="VFSU01000011">
    <property type="protein sequence ID" value="TPE63943.1"/>
    <property type="molecule type" value="Genomic_DNA"/>
</dbReference>
<evidence type="ECO:0000313" key="9">
    <source>
        <dbReference type="EMBL" id="TPE63943.1"/>
    </source>
</evidence>
<keyword evidence="3" id="KW-0813">Transport</keyword>
<dbReference type="GO" id="GO:0015385">
    <property type="term" value="F:sodium:proton antiporter activity"/>
    <property type="evidence" value="ECO:0007669"/>
    <property type="project" value="TreeGrafter"/>
</dbReference>
<protein>
    <submittedName>
        <fullName evidence="9">K+/H+ antiporter subunit F</fullName>
    </submittedName>
</protein>
<evidence type="ECO:0000256" key="7">
    <source>
        <dbReference type="ARBA" id="ARBA00023136"/>
    </source>
</evidence>